<feature type="compositionally biased region" description="Basic and acidic residues" evidence="4">
    <location>
        <begin position="1"/>
        <end position="16"/>
    </location>
</feature>
<comment type="caution">
    <text evidence="5">The sequence shown here is derived from an EMBL/GenBank/DDBJ whole genome shotgun (WGS) entry which is preliminary data.</text>
</comment>
<gene>
    <name evidence="5" type="ORF">EJB05_18893</name>
</gene>
<dbReference type="Gene3D" id="1.10.1200.270">
    <property type="entry name" value="Methyltransferase, alpha-helical capping domain"/>
    <property type="match status" value="1"/>
</dbReference>
<proteinExistence type="inferred from homology"/>
<protein>
    <recommendedName>
        <fullName evidence="7">Jasmonate O-methyltransferase</fullName>
    </recommendedName>
</protein>
<dbReference type="PANTHER" id="PTHR31009">
    <property type="entry name" value="S-ADENOSYL-L-METHIONINE:CARBOXYL METHYLTRANSFERASE FAMILY PROTEIN"/>
    <property type="match status" value="1"/>
</dbReference>
<evidence type="ECO:0000256" key="4">
    <source>
        <dbReference type="SAM" id="MobiDB-lite"/>
    </source>
</evidence>
<organism evidence="5 6">
    <name type="scientific">Eragrostis curvula</name>
    <name type="common">weeping love grass</name>
    <dbReference type="NCBI Taxonomy" id="38414"/>
    <lineage>
        <taxon>Eukaryota</taxon>
        <taxon>Viridiplantae</taxon>
        <taxon>Streptophyta</taxon>
        <taxon>Embryophyta</taxon>
        <taxon>Tracheophyta</taxon>
        <taxon>Spermatophyta</taxon>
        <taxon>Magnoliopsida</taxon>
        <taxon>Liliopsida</taxon>
        <taxon>Poales</taxon>
        <taxon>Poaceae</taxon>
        <taxon>PACMAD clade</taxon>
        <taxon>Chloridoideae</taxon>
        <taxon>Eragrostideae</taxon>
        <taxon>Eragrostidinae</taxon>
        <taxon>Eragrostis</taxon>
    </lineage>
</organism>
<evidence type="ECO:0000256" key="3">
    <source>
        <dbReference type="ARBA" id="ARBA00022842"/>
    </source>
</evidence>
<dbReference type="SUPFAM" id="SSF53335">
    <property type="entry name" value="S-adenosyl-L-methionine-dependent methyltransferases"/>
    <property type="match status" value="1"/>
</dbReference>
<feature type="non-terminal residue" evidence="5">
    <location>
        <position position="355"/>
    </location>
</feature>
<comment type="similarity">
    <text evidence="1">Belongs to the methyltransferase superfamily. Type-7 methyltransferase family. SABATH subfamily.</text>
</comment>
<dbReference type="Gramene" id="TVU36936">
    <property type="protein sequence ID" value="TVU36936"/>
    <property type="gene ID" value="EJB05_18893"/>
</dbReference>
<dbReference type="Gene3D" id="3.40.50.150">
    <property type="entry name" value="Vaccinia Virus protein VP39"/>
    <property type="match status" value="1"/>
</dbReference>
<dbReference type="InterPro" id="IPR005299">
    <property type="entry name" value="MeTrfase_7"/>
</dbReference>
<dbReference type="GO" id="GO:0046872">
    <property type="term" value="F:metal ion binding"/>
    <property type="evidence" value="ECO:0007669"/>
    <property type="project" value="UniProtKB-KW"/>
</dbReference>
<dbReference type="OrthoDB" id="742322at2759"/>
<evidence type="ECO:0000313" key="6">
    <source>
        <dbReference type="Proteomes" id="UP000324897"/>
    </source>
</evidence>
<evidence type="ECO:0000313" key="5">
    <source>
        <dbReference type="EMBL" id="TVU36936.1"/>
    </source>
</evidence>
<name>A0A5J9VN82_9POAL</name>
<keyword evidence="2" id="KW-0479">Metal-binding</keyword>
<dbReference type="EMBL" id="RWGY01000009">
    <property type="protein sequence ID" value="TVU36936.1"/>
    <property type="molecule type" value="Genomic_DNA"/>
</dbReference>
<accession>A0A5J9VN82</accession>
<dbReference type="Pfam" id="PF03492">
    <property type="entry name" value="Methyltransf_7"/>
    <property type="match status" value="1"/>
</dbReference>
<keyword evidence="6" id="KW-1185">Reference proteome</keyword>
<dbReference type="FunFam" id="3.40.50.150:FF:000530">
    <property type="entry name" value="Os11g0256900 protein"/>
    <property type="match status" value="1"/>
</dbReference>
<sequence length="355" mass="40492">MNMHSDFHMAQGERETSYVNNSRLQRKSLFETKQVLEKALREVCAAVHPKSLVVSDLGCSSGENTLIFISEVINAMRGLPLELQFFLNDLPGNDFNYIFQSLEQFMRSIIADHKEETLPLFYVAGLPGSYYTRLFPCQSVHLFHSSYSLHWLSQLPDGLEGNEGNIHITNTTPLSVVERYLKQFQKDVMLFLQLRNEELVLGGQMVLTFLGRKDDNVYNGSLNYLYDLLAQSLWSLVGKGLVEEDKVNSFNIYHFTGLKAVIKQSGQFDINQIKMFESNWDPYDDDLDDGVVQVNIKSGVNVARCIRAVTETLIASHFGEPVLDALFNEYACKVAEHLEWNKPKYSIIVLSLRKI</sequence>
<dbReference type="Proteomes" id="UP000324897">
    <property type="component" value="Unassembled WGS sequence"/>
</dbReference>
<dbReference type="GO" id="GO:0008168">
    <property type="term" value="F:methyltransferase activity"/>
    <property type="evidence" value="ECO:0007669"/>
    <property type="project" value="InterPro"/>
</dbReference>
<evidence type="ECO:0000256" key="2">
    <source>
        <dbReference type="ARBA" id="ARBA00022723"/>
    </source>
</evidence>
<dbReference type="InterPro" id="IPR029063">
    <property type="entry name" value="SAM-dependent_MTases_sf"/>
</dbReference>
<dbReference type="AlphaFoldDB" id="A0A5J9VN82"/>
<keyword evidence="3" id="KW-0460">Magnesium</keyword>
<feature type="region of interest" description="Disordered" evidence="4">
    <location>
        <begin position="1"/>
        <end position="20"/>
    </location>
</feature>
<dbReference type="InterPro" id="IPR042086">
    <property type="entry name" value="MeTrfase_capping"/>
</dbReference>
<reference evidence="5 6" key="1">
    <citation type="journal article" date="2019" name="Sci. Rep.">
        <title>A high-quality genome of Eragrostis curvula grass provides insights into Poaceae evolution and supports new strategies to enhance forage quality.</title>
        <authorList>
            <person name="Carballo J."/>
            <person name="Santos B.A.C.M."/>
            <person name="Zappacosta D."/>
            <person name="Garbus I."/>
            <person name="Selva J.P."/>
            <person name="Gallo C.A."/>
            <person name="Diaz A."/>
            <person name="Albertini E."/>
            <person name="Caccamo M."/>
            <person name="Echenique V."/>
        </authorList>
    </citation>
    <scope>NUCLEOTIDE SEQUENCE [LARGE SCALE GENOMIC DNA]</scope>
    <source>
        <strain evidence="6">cv. Victoria</strain>
        <tissue evidence="5">Leaf</tissue>
    </source>
</reference>
<evidence type="ECO:0008006" key="7">
    <source>
        <dbReference type="Google" id="ProtNLM"/>
    </source>
</evidence>
<evidence type="ECO:0000256" key="1">
    <source>
        <dbReference type="ARBA" id="ARBA00008908"/>
    </source>
</evidence>